<dbReference type="PANTHER" id="PTHR14859:SF1">
    <property type="entry name" value="PGAP2-INTERACTING PROTEIN"/>
    <property type="match status" value="1"/>
</dbReference>
<dbReference type="PANTHER" id="PTHR14859">
    <property type="entry name" value="CALCOFLUOR WHITE HYPERSENSITIVE PROTEIN PRECURSOR"/>
    <property type="match status" value="1"/>
</dbReference>
<dbReference type="AlphaFoldDB" id="A0A512N5X1"/>
<evidence type="ECO:0000313" key="3">
    <source>
        <dbReference type="Proteomes" id="UP000321058"/>
    </source>
</evidence>
<dbReference type="GO" id="GO:0016020">
    <property type="term" value="C:membrane"/>
    <property type="evidence" value="ECO:0007669"/>
    <property type="project" value="GOC"/>
</dbReference>
<dbReference type="EMBL" id="BKAJ01000030">
    <property type="protein sequence ID" value="GEP54395.1"/>
    <property type="molecule type" value="Genomic_DNA"/>
</dbReference>
<dbReference type="RefSeq" id="WP_246158181.1">
    <property type="nucleotide sequence ID" value="NZ_BKAJ01000030.1"/>
</dbReference>
<dbReference type="InterPro" id="IPR051916">
    <property type="entry name" value="GPI-anchor_lipid_remodeler"/>
</dbReference>
<keyword evidence="3" id="KW-1185">Reference proteome</keyword>
<evidence type="ECO:0000313" key="2">
    <source>
        <dbReference type="EMBL" id="GEP54395.1"/>
    </source>
</evidence>
<comment type="caution">
    <text evidence="2">The sequence shown here is derived from an EMBL/GenBank/DDBJ whole genome shotgun (WGS) entry which is preliminary data.</text>
</comment>
<sequence>MSAPAGQLVRVMTWNIHGAVGRNPRFDLERVVALVQRHHPDIVALQEIDSRRAREGHVDDPFKILQETLGNHGVGAKSVTTADGEYGQALISRWPMANTEIHDLSFPEREPRRAICSDIQTPAGPLRVIATHLGLSFRERHSQAVALLKMLNNLRTTTVALGDFNDWLWAGSVRRSLGRVLPGYTRHRTFPSRCPLFHLDRVYLWPRAALVASHTDPAARAISDHLPVISDIRLDPSCCLKGGR</sequence>
<organism evidence="2 3">
    <name type="scientific">Reyranella soli</name>
    <dbReference type="NCBI Taxonomy" id="1230389"/>
    <lineage>
        <taxon>Bacteria</taxon>
        <taxon>Pseudomonadati</taxon>
        <taxon>Pseudomonadota</taxon>
        <taxon>Alphaproteobacteria</taxon>
        <taxon>Hyphomicrobiales</taxon>
        <taxon>Reyranellaceae</taxon>
        <taxon>Reyranella</taxon>
    </lineage>
</organism>
<dbReference type="Pfam" id="PF03372">
    <property type="entry name" value="Exo_endo_phos"/>
    <property type="match status" value="1"/>
</dbReference>
<accession>A0A512N5X1</accession>
<dbReference type="InterPro" id="IPR036691">
    <property type="entry name" value="Endo/exonu/phosph_ase_sf"/>
</dbReference>
<feature type="domain" description="Endonuclease/exonuclease/phosphatase" evidence="1">
    <location>
        <begin position="12"/>
        <end position="225"/>
    </location>
</feature>
<dbReference type="SUPFAM" id="SSF56219">
    <property type="entry name" value="DNase I-like"/>
    <property type="match status" value="1"/>
</dbReference>
<dbReference type="Proteomes" id="UP000321058">
    <property type="component" value="Unassembled WGS sequence"/>
</dbReference>
<evidence type="ECO:0000259" key="1">
    <source>
        <dbReference type="Pfam" id="PF03372"/>
    </source>
</evidence>
<protein>
    <recommendedName>
        <fullName evidence="1">Endonuclease/exonuclease/phosphatase domain-containing protein</fullName>
    </recommendedName>
</protein>
<reference evidence="2 3" key="1">
    <citation type="submission" date="2019-07" db="EMBL/GenBank/DDBJ databases">
        <title>Whole genome shotgun sequence of Reyranella soli NBRC 108950.</title>
        <authorList>
            <person name="Hosoyama A."/>
            <person name="Uohara A."/>
            <person name="Ohji S."/>
            <person name="Ichikawa N."/>
        </authorList>
    </citation>
    <scope>NUCLEOTIDE SEQUENCE [LARGE SCALE GENOMIC DNA]</scope>
    <source>
        <strain evidence="2 3">NBRC 108950</strain>
    </source>
</reference>
<dbReference type="GO" id="GO:0003824">
    <property type="term" value="F:catalytic activity"/>
    <property type="evidence" value="ECO:0007669"/>
    <property type="project" value="InterPro"/>
</dbReference>
<dbReference type="Gene3D" id="3.60.10.10">
    <property type="entry name" value="Endonuclease/exonuclease/phosphatase"/>
    <property type="match status" value="1"/>
</dbReference>
<proteinExistence type="predicted"/>
<name>A0A512N5X1_9HYPH</name>
<dbReference type="InterPro" id="IPR005135">
    <property type="entry name" value="Endo/exonuclease/phosphatase"/>
</dbReference>
<dbReference type="GO" id="GO:0006506">
    <property type="term" value="P:GPI anchor biosynthetic process"/>
    <property type="evidence" value="ECO:0007669"/>
    <property type="project" value="TreeGrafter"/>
</dbReference>
<gene>
    <name evidence="2" type="ORF">RSO01_15610</name>
</gene>